<evidence type="ECO:0000313" key="2">
    <source>
        <dbReference type="EMBL" id="OAR01204.1"/>
    </source>
</evidence>
<feature type="region of interest" description="Disordered" evidence="1">
    <location>
        <begin position="1"/>
        <end position="98"/>
    </location>
</feature>
<dbReference type="OMA" id="HKTLDKQ"/>
<proteinExistence type="predicted"/>
<evidence type="ECO:0000313" key="3">
    <source>
        <dbReference type="Proteomes" id="UP000243081"/>
    </source>
</evidence>
<keyword evidence="3" id="KW-1185">Reference proteome</keyword>
<dbReference type="PANTHER" id="PTHR42345:SF1">
    <property type="entry name" value="VTC DOMAIN-CONTAINING PROTEIN"/>
    <property type="match status" value="1"/>
</dbReference>
<accession>A0A179II81</accession>
<protein>
    <recommendedName>
        <fullName evidence="4">VTC domain-containing protein</fullName>
    </recommendedName>
</protein>
<dbReference type="EMBL" id="LUKN01001293">
    <property type="protein sequence ID" value="OAR01204.1"/>
    <property type="molecule type" value="Genomic_DNA"/>
</dbReference>
<name>A0A179II81_CORDF</name>
<comment type="caution">
    <text evidence="2">The sequence shown here is derived from an EMBL/GenBank/DDBJ whole genome shotgun (WGS) entry which is preliminary data.</text>
</comment>
<dbReference type="PANTHER" id="PTHR42345">
    <property type="entry name" value="TPR_REGION DOMAIN-CONTAINING PROTEIN"/>
    <property type="match status" value="1"/>
</dbReference>
<evidence type="ECO:0000256" key="1">
    <source>
        <dbReference type="SAM" id="MobiDB-lite"/>
    </source>
</evidence>
<gene>
    <name evidence="2" type="ORF">LLEC1_00168</name>
</gene>
<sequence length="760" mass="85212">MDDKPPKASGFWGGLLRRGSSATADAKAKPTSRKAKDAAPRPRRPPPETSAMARPRDADTRPRRRRVTRFSDNVDAEASASSGRESPLTPLTEWPPAGTSLHELSREQAIALIARGAPSHKGYRRAVPHVSHEFYALYAASSGNSRGNRETTDRANLHDTMVQLMTFRMAGPGEISSPWSTLEQPSCAYQYGARPGTITLNHWASMVSEFPERISLRDSGITPRPLTLEQVFERLQELQSERDDLDEGTLYRTLYKRILRDPDRILSPRKSLEKQITDLIMALSRPHWIDFTDPKNQVVTRFIFDPFPEDHDEYLAFFHQLLLGVELNVRIHNKQHSDYAKDKLLQQIPPTIRWTLALARRWSDYVRVDHYSAIVDDVKLRFKLKKRQSKMLKRFATTLKWPNLNETLDAVQRIENEPAFDAASSDAFAFFSGLVLPGPTFPFLIMNTLIDTDPDEATNELALLTHLHPNCGFQYRSSYTYWTTSCIVGKVLAPTCQTLAGWVGPACPTANLGRSQIARIRARKPKQVLQREDVESMGERSDPLGPPSNVYPVEEYVLVTPNANLGTPPDTARVELLTLREVPVLDPTQPPPGPKLFDATIQIAVDGVSWPLRLAYDVSFVNAWPCLDGPHPLFFDYIYQRITIDQILGVRDWAGLYKKSGSARSARSTPMPMVHGGNGRKEGGVAQDIEQQDDEEVLVVEAFGVPDHEVLARAWCAHWGVSAVVADVNKTCMACAIRECYAAALTVLILVDDASNRKYE</sequence>
<dbReference type="OrthoDB" id="6493944at2759"/>
<organism evidence="2 3">
    <name type="scientific">Cordyceps confragosa</name>
    <name type="common">Lecanicillium lecanii</name>
    <dbReference type="NCBI Taxonomy" id="2714763"/>
    <lineage>
        <taxon>Eukaryota</taxon>
        <taxon>Fungi</taxon>
        <taxon>Dikarya</taxon>
        <taxon>Ascomycota</taxon>
        <taxon>Pezizomycotina</taxon>
        <taxon>Sordariomycetes</taxon>
        <taxon>Hypocreomycetidae</taxon>
        <taxon>Hypocreales</taxon>
        <taxon>Cordycipitaceae</taxon>
        <taxon>Akanthomyces</taxon>
    </lineage>
</organism>
<dbReference type="Proteomes" id="UP000243081">
    <property type="component" value="Unassembled WGS sequence"/>
</dbReference>
<dbReference type="AlphaFoldDB" id="A0A179II81"/>
<reference evidence="2 3" key="1">
    <citation type="submission" date="2016-03" db="EMBL/GenBank/DDBJ databases">
        <title>Fine-scale spatial genetic structure of a fungal parasite of coffee scale insects.</title>
        <authorList>
            <person name="Jackson D."/>
            <person name="Zemenick K.A."/>
            <person name="Malloure B."/>
            <person name="Quandt C.A."/>
            <person name="James T.Y."/>
        </authorList>
    </citation>
    <scope>NUCLEOTIDE SEQUENCE [LARGE SCALE GENOMIC DNA]</scope>
    <source>
        <strain evidence="2 3">UM487</strain>
    </source>
</reference>
<evidence type="ECO:0008006" key="4">
    <source>
        <dbReference type="Google" id="ProtNLM"/>
    </source>
</evidence>